<dbReference type="PANTHER" id="PTHR42760:SF122">
    <property type="entry name" value="NAD(P)-BINDING PROTEIN"/>
    <property type="match status" value="1"/>
</dbReference>
<dbReference type="GO" id="GO:0006633">
    <property type="term" value="P:fatty acid biosynthetic process"/>
    <property type="evidence" value="ECO:0007669"/>
    <property type="project" value="TreeGrafter"/>
</dbReference>
<dbReference type="Pfam" id="PF13561">
    <property type="entry name" value="adh_short_C2"/>
    <property type="match status" value="1"/>
</dbReference>
<comment type="similarity">
    <text evidence="1">Belongs to the short-chain dehydrogenases/reductases (SDR) family.</text>
</comment>
<organism evidence="3 4">
    <name type="scientific">Crucibulum laeve</name>
    <dbReference type="NCBI Taxonomy" id="68775"/>
    <lineage>
        <taxon>Eukaryota</taxon>
        <taxon>Fungi</taxon>
        <taxon>Dikarya</taxon>
        <taxon>Basidiomycota</taxon>
        <taxon>Agaricomycotina</taxon>
        <taxon>Agaricomycetes</taxon>
        <taxon>Agaricomycetidae</taxon>
        <taxon>Agaricales</taxon>
        <taxon>Agaricineae</taxon>
        <taxon>Nidulariaceae</taxon>
        <taxon>Crucibulum</taxon>
    </lineage>
</organism>
<dbReference type="SUPFAM" id="SSF51735">
    <property type="entry name" value="NAD(P)-binding Rossmann-fold domains"/>
    <property type="match status" value="1"/>
</dbReference>
<proteinExistence type="inferred from homology"/>
<dbReference type="EMBL" id="ML213590">
    <property type="protein sequence ID" value="TFK44103.1"/>
    <property type="molecule type" value="Genomic_DNA"/>
</dbReference>
<dbReference type="PROSITE" id="PS00061">
    <property type="entry name" value="ADH_SHORT"/>
    <property type="match status" value="1"/>
</dbReference>
<dbReference type="PRINTS" id="PR00081">
    <property type="entry name" value="GDHRDH"/>
</dbReference>
<dbReference type="Pfam" id="PF00106">
    <property type="entry name" value="adh_short"/>
    <property type="match status" value="1"/>
</dbReference>
<keyword evidence="4" id="KW-1185">Reference proteome</keyword>
<dbReference type="Proteomes" id="UP000308652">
    <property type="component" value="Unassembled WGS sequence"/>
</dbReference>
<dbReference type="CDD" id="cd05233">
    <property type="entry name" value="SDR_c"/>
    <property type="match status" value="1"/>
</dbReference>
<dbReference type="InterPro" id="IPR036291">
    <property type="entry name" value="NAD(P)-bd_dom_sf"/>
</dbReference>
<keyword evidence="2" id="KW-0521">NADP</keyword>
<dbReference type="Gene3D" id="3.40.50.720">
    <property type="entry name" value="NAD(P)-binding Rossmann-like Domain"/>
    <property type="match status" value="2"/>
</dbReference>
<dbReference type="OrthoDB" id="1393670at2759"/>
<name>A0A5C3MHG3_9AGAR</name>
<evidence type="ECO:0000313" key="4">
    <source>
        <dbReference type="Proteomes" id="UP000308652"/>
    </source>
</evidence>
<dbReference type="GO" id="GO:0048038">
    <property type="term" value="F:quinone binding"/>
    <property type="evidence" value="ECO:0007669"/>
    <property type="project" value="TreeGrafter"/>
</dbReference>
<gene>
    <name evidence="3" type="ORF">BDQ12DRAFT_730210</name>
</gene>
<evidence type="ECO:0008006" key="5">
    <source>
        <dbReference type="Google" id="ProtNLM"/>
    </source>
</evidence>
<protein>
    <recommendedName>
        <fullName evidence="5">NAD(P)-binding protein</fullName>
    </recommendedName>
</protein>
<dbReference type="InterPro" id="IPR002347">
    <property type="entry name" value="SDR_fam"/>
</dbReference>
<sequence length="301" mass="32013">MRSHNAKASSASGAPLWYPLAAELPESAPVTAKRLLDMNMRMTQALAASLDLPALLHHAGLKAQKQQINDFLGCACRKRLKASKELLLKIPTPNFAIGVTIATGVCSQADGIGNGRAAATLLTESGAQVVCTDINLKWAEKTVSMIAEEFGENKAVAVQAYVMQGQGCKHSVDTTLDKFGRLNMLVDNGGGRNELAEIRGRGAIVDIASVAGLIGGTPILLYPTSKGAIVNMTRAMAAHHAPSDIQVNCVYPGMLHTPMLYSHGMAPEVRESHRMRGLLQAEGNGWDCGLAVRFLASDESR</sequence>
<dbReference type="PANTHER" id="PTHR42760">
    <property type="entry name" value="SHORT-CHAIN DEHYDROGENASES/REDUCTASES FAMILY MEMBER"/>
    <property type="match status" value="1"/>
</dbReference>
<evidence type="ECO:0000256" key="2">
    <source>
        <dbReference type="ARBA" id="ARBA00022857"/>
    </source>
</evidence>
<evidence type="ECO:0000313" key="3">
    <source>
        <dbReference type="EMBL" id="TFK44103.1"/>
    </source>
</evidence>
<reference evidence="3 4" key="1">
    <citation type="journal article" date="2019" name="Nat. Ecol. Evol.">
        <title>Megaphylogeny resolves global patterns of mushroom evolution.</title>
        <authorList>
            <person name="Varga T."/>
            <person name="Krizsan K."/>
            <person name="Foldi C."/>
            <person name="Dima B."/>
            <person name="Sanchez-Garcia M."/>
            <person name="Sanchez-Ramirez S."/>
            <person name="Szollosi G.J."/>
            <person name="Szarkandi J.G."/>
            <person name="Papp V."/>
            <person name="Albert L."/>
            <person name="Andreopoulos W."/>
            <person name="Angelini C."/>
            <person name="Antonin V."/>
            <person name="Barry K.W."/>
            <person name="Bougher N.L."/>
            <person name="Buchanan P."/>
            <person name="Buyck B."/>
            <person name="Bense V."/>
            <person name="Catcheside P."/>
            <person name="Chovatia M."/>
            <person name="Cooper J."/>
            <person name="Damon W."/>
            <person name="Desjardin D."/>
            <person name="Finy P."/>
            <person name="Geml J."/>
            <person name="Haridas S."/>
            <person name="Hughes K."/>
            <person name="Justo A."/>
            <person name="Karasinski D."/>
            <person name="Kautmanova I."/>
            <person name="Kiss B."/>
            <person name="Kocsube S."/>
            <person name="Kotiranta H."/>
            <person name="LaButti K.M."/>
            <person name="Lechner B.E."/>
            <person name="Liimatainen K."/>
            <person name="Lipzen A."/>
            <person name="Lukacs Z."/>
            <person name="Mihaltcheva S."/>
            <person name="Morgado L.N."/>
            <person name="Niskanen T."/>
            <person name="Noordeloos M.E."/>
            <person name="Ohm R.A."/>
            <person name="Ortiz-Santana B."/>
            <person name="Ovrebo C."/>
            <person name="Racz N."/>
            <person name="Riley R."/>
            <person name="Savchenko A."/>
            <person name="Shiryaev A."/>
            <person name="Soop K."/>
            <person name="Spirin V."/>
            <person name="Szebenyi C."/>
            <person name="Tomsovsky M."/>
            <person name="Tulloss R.E."/>
            <person name="Uehling J."/>
            <person name="Grigoriev I.V."/>
            <person name="Vagvolgyi C."/>
            <person name="Papp T."/>
            <person name="Martin F.M."/>
            <person name="Miettinen O."/>
            <person name="Hibbett D.S."/>
            <person name="Nagy L.G."/>
        </authorList>
    </citation>
    <scope>NUCLEOTIDE SEQUENCE [LARGE SCALE GENOMIC DNA]</scope>
    <source>
        <strain evidence="3 4">CBS 166.37</strain>
    </source>
</reference>
<dbReference type="InterPro" id="IPR020904">
    <property type="entry name" value="Sc_DH/Rdtase_CS"/>
</dbReference>
<evidence type="ECO:0000256" key="1">
    <source>
        <dbReference type="ARBA" id="ARBA00006484"/>
    </source>
</evidence>
<dbReference type="GO" id="GO:0016616">
    <property type="term" value="F:oxidoreductase activity, acting on the CH-OH group of donors, NAD or NADP as acceptor"/>
    <property type="evidence" value="ECO:0007669"/>
    <property type="project" value="TreeGrafter"/>
</dbReference>
<accession>A0A5C3MHG3</accession>
<dbReference type="AlphaFoldDB" id="A0A5C3MHG3"/>
<dbReference type="STRING" id="68775.A0A5C3MHG3"/>